<sequence>MPELFLFCLAKALQVKLQLNAERTHRSVSCTGFLAVLLDGIVFLDVSNSSPPYRTIEDGVFLLIFG</sequence>
<proteinExistence type="predicted"/>
<name>A0A9D9H4S6_9SPIO</name>
<accession>A0A9D9H4S6</accession>
<gene>
    <name evidence="1" type="ORF">IAA97_05285</name>
</gene>
<dbReference type="Proteomes" id="UP000823615">
    <property type="component" value="Unassembled WGS sequence"/>
</dbReference>
<evidence type="ECO:0000313" key="2">
    <source>
        <dbReference type="Proteomes" id="UP000823615"/>
    </source>
</evidence>
<reference evidence="1" key="1">
    <citation type="submission" date="2020-10" db="EMBL/GenBank/DDBJ databases">
        <authorList>
            <person name="Gilroy R."/>
        </authorList>
    </citation>
    <scope>NUCLEOTIDE SEQUENCE</scope>
    <source>
        <strain evidence="1">7293</strain>
    </source>
</reference>
<comment type="caution">
    <text evidence="1">The sequence shown here is derived from an EMBL/GenBank/DDBJ whole genome shotgun (WGS) entry which is preliminary data.</text>
</comment>
<evidence type="ECO:0000313" key="1">
    <source>
        <dbReference type="EMBL" id="MBO8436371.1"/>
    </source>
</evidence>
<dbReference type="AlphaFoldDB" id="A0A9D9H4S6"/>
<dbReference type="EMBL" id="JADIMT010000066">
    <property type="protein sequence ID" value="MBO8436371.1"/>
    <property type="molecule type" value="Genomic_DNA"/>
</dbReference>
<protein>
    <submittedName>
        <fullName evidence="1">Uncharacterized protein</fullName>
    </submittedName>
</protein>
<organism evidence="1 2">
    <name type="scientific">Candidatus Ornithospirochaeta stercoripullorum</name>
    <dbReference type="NCBI Taxonomy" id="2840899"/>
    <lineage>
        <taxon>Bacteria</taxon>
        <taxon>Pseudomonadati</taxon>
        <taxon>Spirochaetota</taxon>
        <taxon>Spirochaetia</taxon>
        <taxon>Spirochaetales</taxon>
        <taxon>Spirochaetaceae</taxon>
        <taxon>Spirochaetaceae incertae sedis</taxon>
        <taxon>Candidatus Ornithospirochaeta</taxon>
    </lineage>
</organism>
<reference evidence="1" key="2">
    <citation type="journal article" date="2021" name="PeerJ">
        <title>Extensive microbial diversity within the chicken gut microbiome revealed by metagenomics and culture.</title>
        <authorList>
            <person name="Gilroy R."/>
            <person name="Ravi A."/>
            <person name="Getino M."/>
            <person name="Pursley I."/>
            <person name="Horton D.L."/>
            <person name="Alikhan N.F."/>
            <person name="Baker D."/>
            <person name="Gharbi K."/>
            <person name="Hall N."/>
            <person name="Watson M."/>
            <person name="Adriaenssens E.M."/>
            <person name="Foster-Nyarko E."/>
            <person name="Jarju S."/>
            <person name="Secka A."/>
            <person name="Antonio M."/>
            <person name="Oren A."/>
            <person name="Chaudhuri R.R."/>
            <person name="La Ragione R."/>
            <person name="Hildebrand F."/>
            <person name="Pallen M.J."/>
        </authorList>
    </citation>
    <scope>NUCLEOTIDE SEQUENCE</scope>
    <source>
        <strain evidence="1">7293</strain>
    </source>
</reference>